<dbReference type="SUPFAM" id="SSF55729">
    <property type="entry name" value="Acyl-CoA N-acyltransferases (Nat)"/>
    <property type="match status" value="1"/>
</dbReference>
<reference evidence="3" key="3">
    <citation type="submission" date="2015-02" db="UniProtKB">
        <authorList>
            <consortium name="EnsemblProtists"/>
        </authorList>
    </citation>
    <scope>IDENTIFICATION</scope>
    <source>
        <strain evidence="3">DAOM BR144</strain>
    </source>
</reference>
<evidence type="ECO:0000256" key="1">
    <source>
        <dbReference type="SAM" id="MobiDB-lite"/>
    </source>
</evidence>
<dbReference type="HOGENOM" id="CLU_1565994_0_0_1"/>
<feature type="region of interest" description="Disordered" evidence="1">
    <location>
        <begin position="1"/>
        <end position="23"/>
    </location>
</feature>
<evidence type="ECO:0000259" key="2">
    <source>
        <dbReference type="PROSITE" id="PS51186"/>
    </source>
</evidence>
<evidence type="ECO:0000313" key="3">
    <source>
        <dbReference type="EnsemblProtists" id="PYU1_T011880"/>
    </source>
</evidence>
<accession>K3X3T1</accession>
<protein>
    <recommendedName>
        <fullName evidence="2">N-acetyltransferase domain-containing protein</fullName>
    </recommendedName>
</protein>
<dbReference type="EMBL" id="GL376637">
    <property type="status" value="NOT_ANNOTATED_CDS"/>
    <property type="molecule type" value="Genomic_DNA"/>
</dbReference>
<organism evidence="3 4">
    <name type="scientific">Globisporangium ultimum (strain ATCC 200006 / CBS 805.95 / DAOM BR144)</name>
    <name type="common">Pythium ultimum</name>
    <dbReference type="NCBI Taxonomy" id="431595"/>
    <lineage>
        <taxon>Eukaryota</taxon>
        <taxon>Sar</taxon>
        <taxon>Stramenopiles</taxon>
        <taxon>Oomycota</taxon>
        <taxon>Peronosporomycetes</taxon>
        <taxon>Pythiales</taxon>
        <taxon>Pythiaceae</taxon>
        <taxon>Globisporangium</taxon>
    </lineage>
</organism>
<dbReference type="EnsemblProtists" id="PYU1_T011880">
    <property type="protein sequence ID" value="PYU1_T011880"/>
    <property type="gene ID" value="PYU1_G011854"/>
</dbReference>
<reference evidence="4" key="1">
    <citation type="journal article" date="2010" name="Genome Biol.">
        <title>Genome sequence of the necrotrophic plant pathogen Pythium ultimum reveals original pathogenicity mechanisms and effector repertoire.</title>
        <authorList>
            <person name="Levesque C.A."/>
            <person name="Brouwer H."/>
            <person name="Cano L."/>
            <person name="Hamilton J.P."/>
            <person name="Holt C."/>
            <person name="Huitema E."/>
            <person name="Raffaele S."/>
            <person name="Robideau G.P."/>
            <person name="Thines M."/>
            <person name="Win J."/>
            <person name="Zerillo M.M."/>
            <person name="Beakes G.W."/>
            <person name="Boore J.L."/>
            <person name="Busam D."/>
            <person name="Dumas B."/>
            <person name="Ferriera S."/>
            <person name="Fuerstenberg S.I."/>
            <person name="Gachon C.M."/>
            <person name="Gaulin E."/>
            <person name="Govers F."/>
            <person name="Grenville-Briggs L."/>
            <person name="Horner N."/>
            <person name="Hostetler J."/>
            <person name="Jiang R.H."/>
            <person name="Johnson J."/>
            <person name="Krajaejun T."/>
            <person name="Lin H."/>
            <person name="Meijer H.J."/>
            <person name="Moore B."/>
            <person name="Morris P."/>
            <person name="Phuntmart V."/>
            <person name="Puiu D."/>
            <person name="Shetty J."/>
            <person name="Stajich J.E."/>
            <person name="Tripathy S."/>
            <person name="Wawra S."/>
            <person name="van West P."/>
            <person name="Whitty B.R."/>
            <person name="Coutinho P.M."/>
            <person name="Henrissat B."/>
            <person name="Martin F."/>
            <person name="Thomas P.D."/>
            <person name="Tyler B.M."/>
            <person name="De Vries R.P."/>
            <person name="Kamoun S."/>
            <person name="Yandell M."/>
            <person name="Tisserat N."/>
            <person name="Buell C.R."/>
        </authorList>
    </citation>
    <scope>NUCLEOTIDE SEQUENCE</scope>
    <source>
        <strain evidence="4">DAOM:BR144</strain>
    </source>
</reference>
<dbReference type="AlphaFoldDB" id="K3X3T1"/>
<evidence type="ECO:0000313" key="4">
    <source>
        <dbReference type="Proteomes" id="UP000019132"/>
    </source>
</evidence>
<reference evidence="4" key="2">
    <citation type="submission" date="2010-04" db="EMBL/GenBank/DDBJ databases">
        <authorList>
            <person name="Buell R."/>
            <person name="Hamilton J."/>
            <person name="Hostetler J."/>
        </authorList>
    </citation>
    <scope>NUCLEOTIDE SEQUENCE [LARGE SCALE GENOMIC DNA]</scope>
    <source>
        <strain evidence="4">DAOM:BR144</strain>
    </source>
</reference>
<dbReference type="InParanoid" id="K3X3T1"/>
<name>K3X3T1_GLOUD</name>
<dbReference type="GO" id="GO:0016747">
    <property type="term" value="F:acyltransferase activity, transferring groups other than amino-acyl groups"/>
    <property type="evidence" value="ECO:0007669"/>
    <property type="project" value="InterPro"/>
</dbReference>
<dbReference type="InterPro" id="IPR016181">
    <property type="entry name" value="Acyl_CoA_acyltransferase"/>
</dbReference>
<dbReference type="Proteomes" id="UP000019132">
    <property type="component" value="Unassembled WGS sequence"/>
</dbReference>
<sequence length="175" mass="20120">MSVEAESAATTIDSKTQSELHIRPIEARDIPQLGESQQMQDFFTKAVERTNWSEKSIRVFVAELPEMQEIVGRMMVGLGYPDYFPKLDDNIGQMYLTDISVQPAFQHRGFGIKMLQFLKNEAEKLDLDVIRAECVKGPLVSDFYAKIRFMPVPYKGSHEAYPDSHQMLELWLKTQ</sequence>
<keyword evidence="4" id="KW-1185">Reference proteome</keyword>
<dbReference type="eggNOG" id="ENOG502T2V1">
    <property type="taxonomic scope" value="Eukaryota"/>
</dbReference>
<dbReference type="InterPro" id="IPR000182">
    <property type="entry name" value="GNAT_dom"/>
</dbReference>
<dbReference type="PROSITE" id="PS51186">
    <property type="entry name" value="GNAT"/>
    <property type="match status" value="1"/>
</dbReference>
<proteinExistence type="predicted"/>
<dbReference type="Gene3D" id="3.40.630.30">
    <property type="match status" value="1"/>
</dbReference>
<dbReference type="Pfam" id="PF00583">
    <property type="entry name" value="Acetyltransf_1"/>
    <property type="match status" value="1"/>
</dbReference>
<dbReference type="CDD" id="cd04301">
    <property type="entry name" value="NAT_SF"/>
    <property type="match status" value="1"/>
</dbReference>
<feature type="domain" description="N-acetyltransferase" evidence="2">
    <location>
        <begin position="20"/>
        <end position="175"/>
    </location>
</feature>
<dbReference type="VEuPathDB" id="FungiDB:PYU1_G011854"/>